<dbReference type="EMBL" id="CM023470">
    <property type="protein sequence ID" value="KAH7979463.1"/>
    <property type="molecule type" value="Genomic_DNA"/>
</dbReference>
<proteinExistence type="predicted"/>
<sequence>MARRTFPPPSDKLDRAQTVAFRQLQMLTYPNPAQYHRLYAGIYPTNIFRVCHTEIATLTYMLWDRKENPHAANSGTLPPRWAAALRSPSLGDHLWAVQEAREVAARQHLKVPRWET</sequence>
<evidence type="ECO:0000313" key="1">
    <source>
        <dbReference type="EMBL" id="KAH7979463.1"/>
    </source>
</evidence>
<evidence type="ECO:0000313" key="2">
    <source>
        <dbReference type="Proteomes" id="UP000821865"/>
    </source>
</evidence>
<dbReference type="Proteomes" id="UP000821865">
    <property type="component" value="Chromosome 1"/>
</dbReference>
<comment type="caution">
    <text evidence="1">The sequence shown here is derived from an EMBL/GenBank/DDBJ whole genome shotgun (WGS) entry which is preliminary data.</text>
</comment>
<reference evidence="1" key="1">
    <citation type="submission" date="2020-05" db="EMBL/GenBank/DDBJ databases">
        <title>Large-scale comparative analyses of tick genomes elucidate their genetic diversity and vector capacities.</title>
        <authorList>
            <person name="Jia N."/>
            <person name="Wang J."/>
            <person name="Shi W."/>
            <person name="Du L."/>
            <person name="Sun Y."/>
            <person name="Zhan W."/>
            <person name="Jiang J."/>
            <person name="Wang Q."/>
            <person name="Zhang B."/>
            <person name="Ji P."/>
            <person name="Sakyi L.B."/>
            <person name="Cui X."/>
            <person name="Yuan T."/>
            <person name="Jiang B."/>
            <person name="Yang W."/>
            <person name="Lam T.T.-Y."/>
            <person name="Chang Q."/>
            <person name="Ding S."/>
            <person name="Wang X."/>
            <person name="Zhu J."/>
            <person name="Ruan X."/>
            <person name="Zhao L."/>
            <person name="Wei J."/>
            <person name="Que T."/>
            <person name="Du C."/>
            <person name="Cheng J."/>
            <person name="Dai P."/>
            <person name="Han X."/>
            <person name="Huang E."/>
            <person name="Gao Y."/>
            <person name="Liu J."/>
            <person name="Shao H."/>
            <person name="Ye R."/>
            <person name="Li L."/>
            <person name="Wei W."/>
            <person name="Wang X."/>
            <person name="Wang C."/>
            <person name="Yang T."/>
            <person name="Huo Q."/>
            <person name="Li W."/>
            <person name="Guo W."/>
            <person name="Chen H."/>
            <person name="Zhou L."/>
            <person name="Ni X."/>
            <person name="Tian J."/>
            <person name="Zhou Y."/>
            <person name="Sheng Y."/>
            <person name="Liu T."/>
            <person name="Pan Y."/>
            <person name="Xia L."/>
            <person name="Li J."/>
            <person name="Zhao F."/>
            <person name="Cao W."/>
        </authorList>
    </citation>
    <scope>NUCLEOTIDE SEQUENCE</scope>
    <source>
        <strain evidence="1">Dsil-2018</strain>
    </source>
</reference>
<organism evidence="1 2">
    <name type="scientific">Dermacentor silvarum</name>
    <name type="common">Tick</name>
    <dbReference type="NCBI Taxonomy" id="543639"/>
    <lineage>
        <taxon>Eukaryota</taxon>
        <taxon>Metazoa</taxon>
        <taxon>Ecdysozoa</taxon>
        <taxon>Arthropoda</taxon>
        <taxon>Chelicerata</taxon>
        <taxon>Arachnida</taxon>
        <taxon>Acari</taxon>
        <taxon>Parasitiformes</taxon>
        <taxon>Ixodida</taxon>
        <taxon>Ixodoidea</taxon>
        <taxon>Ixodidae</taxon>
        <taxon>Rhipicephalinae</taxon>
        <taxon>Dermacentor</taxon>
    </lineage>
</organism>
<name>A0ACB8DYJ9_DERSI</name>
<gene>
    <name evidence="1" type="ORF">HPB49_009481</name>
</gene>
<accession>A0ACB8DYJ9</accession>
<protein>
    <submittedName>
        <fullName evidence="1">Uncharacterized protein</fullName>
    </submittedName>
</protein>
<keyword evidence="2" id="KW-1185">Reference proteome</keyword>